<comment type="caution">
    <text evidence="2">The sequence shown here is derived from an EMBL/GenBank/DDBJ whole genome shotgun (WGS) entry which is preliminary data.</text>
</comment>
<keyword evidence="2" id="KW-0489">Methyltransferase</keyword>
<name>A0A150HU78_9GAMM</name>
<dbReference type="GO" id="GO:0008168">
    <property type="term" value="F:methyltransferase activity"/>
    <property type="evidence" value="ECO:0007669"/>
    <property type="project" value="UniProtKB-KW"/>
</dbReference>
<evidence type="ECO:0000313" key="3">
    <source>
        <dbReference type="Proteomes" id="UP000075544"/>
    </source>
</evidence>
<dbReference type="Pfam" id="PF13847">
    <property type="entry name" value="Methyltransf_31"/>
    <property type="match status" value="1"/>
</dbReference>
<dbReference type="AlphaFoldDB" id="A0A150HU78"/>
<organism evidence="2 3">
    <name type="scientific">Acinetobacter venetianus</name>
    <dbReference type="NCBI Taxonomy" id="52133"/>
    <lineage>
        <taxon>Bacteria</taxon>
        <taxon>Pseudomonadati</taxon>
        <taxon>Pseudomonadota</taxon>
        <taxon>Gammaproteobacteria</taxon>
        <taxon>Moraxellales</taxon>
        <taxon>Moraxellaceae</taxon>
        <taxon>Acinetobacter</taxon>
    </lineage>
</organism>
<dbReference type="PANTHER" id="PTHR43861">
    <property type="entry name" value="TRANS-ACONITATE 2-METHYLTRANSFERASE-RELATED"/>
    <property type="match status" value="1"/>
</dbReference>
<dbReference type="SUPFAM" id="SSF53335">
    <property type="entry name" value="S-adenosyl-L-methionine-dependent methyltransferases"/>
    <property type="match status" value="1"/>
</dbReference>
<dbReference type="InterPro" id="IPR029063">
    <property type="entry name" value="SAM-dependent_MTases_sf"/>
</dbReference>
<sequence length="207" mass="24109">MNDVGSPIDLRNYKDAVEWQDTANVKRPWRKDFFEYYASLIKRHAFDSCHILELGAGPGFLAQHLLSELSDIKYTAFDFSEAMHQLAQQKLISSERARANYLIGNFKEADWQSAIKQKYDFIIIHQALHELRHKKYAADFHKKVKNLLKPKGYYLVCDHLCAPHAMQNDQLYMNKQEHIGALKEASFENIKMPLEIEGLCLFEMSLN</sequence>
<feature type="domain" description="Methyltransferase" evidence="1">
    <location>
        <begin position="47"/>
        <end position="174"/>
    </location>
</feature>
<keyword evidence="2" id="KW-0808">Transferase</keyword>
<dbReference type="Gene3D" id="3.40.50.150">
    <property type="entry name" value="Vaccinia Virus protein VP39"/>
    <property type="match status" value="1"/>
</dbReference>
<evidence type="ECO:0000313" key="2">
    <source>
        <dbReference type="EMBL" id="KXZ70033.1"/>
    </source>
</evidence>
<proteinExistence type="predicted"/>
<dbReference type="InterPro" id="IPR025714">
    <property type="entry name" value="Methyltranfer_dom"/>
</dbReference>
<dbReference type="CDD" id="cd02440">
    <property type="entry name" value="AdoMet_MTases"/>
    <property type="match status" value="1"/>
</dbReference>
<protein>
    <submittedName>
        <fullName evidence="2">tRNA (Cmo5U34)-methyltransferase</fullName>
    </submittedName>
</protein>
<gene>
    <name evidence="2" type="primary">cmoA_1</name>
    <name evidence="2" type="ORF">AVENLUH13518_02143</name>
</gene>
<dbReference type="GO" id="GO:0032259">
    <property type="term" value="P:methylation"/>
    <property type="evidence" value="ECO:0007669"/>
    <property type="project" value="UniProtKB-KW"/>
</dbReference>
<dbReference type="Proteomes" id="UP000075544">
    <property type="component" value="Unassembled WGS sequence"/>
</dbReference>
<dbReference type="PATRIC" id="fig|52133.19.peg.2177"/>
<accession>A0A150HU78</accession>
<dbReference type="RefSeq" id="WP_061524998.1">
    <property type="nucleotide sequence ID" value="NZ_JRHX01000063.1"/>
</dbReference>
<dbReference type="EMBL" id="JRHX01000063">
    <property type="protein sequence ID" value="KXZ70033.1"/>
    <property type="molecule type" value="Genomic_DNA"/>
</dbReference>
<evidence type="ECO:0000259" key="1">
    <source>
        <dbReference type="Pfam" id="PF13847"/>
    </source>
</evidence>
<reference evidence="2 3" key="1">
    <citation type="journal article" date="2016" name="Sci. Rep.">
        <title>Genomic and phenotypic characterization of the species Acinetobacter venetianus.</title>
        <authorList>
            <person name="Fondi M."/>
            <person name="Maida I."/>
            <person name="Perrin E."/>
            <person name="Orlandini V."/>
            <person name="La Torre L."/>
            <person name="Bosi E."/>
            <person name="Negroni A."/>
            <person name="Zanaroli G."/>
            <person name="Fava F."/>
            <person name="Decorosi F."/>
            <person name="Giovannetti L."/>
            <person name="Viti C."/>
            <person name="Vaneechoutte M."/>
            <person name="Dijkshoorn L."/>
            <person name="Fani R."/>
        </authorList>
    </citation>
    <scope>NUCLEOTIDE SEQUENCE [LARGE SCALE GENOMIC DNA]</scope>
    <source>
        <strain evidence="2 3">LUH13518</strain>
    </source>
</reference>